<dbReference type="OrthoDB" id="2551821at2759"/>
<accession>A0A127ZI03</accession>
<evidence type="ECO:0000313" key="2">
    <source>
        <dbReference type="EMBL" id="CDU25277.1"/>
    </source>
</evidence>
<feature type="chain" id="PRO_5012859367" description="Enterotoxin" evidence="1">
    <location>
        <begin position="16"/>
        <end position="263"/>
    </location>
</feature>
<feature type="signal peptide" evidence="1">
    <location>
        <begin position="1"/>
        <end position="15"/>
    </location>
</feature>
<organism evidence="2">
    <name type="scientific">Sporisorium scitamineum</name>
    <dbReference type="NCBI Taxonomy" id="49012"/>
    <lineage>
        <taxon>Eukaryota</taxon>
        <taxon>Fungi</taxon>
        <taxon>Dikarya</taxon>
        <taxon>Basidiomycota</taxon>
        <taxon>Ustilaginomycotina</taxon>
        <taxon>Ustilaginomycetes</taxon>
        <taxon>Ustilaginales</taxon>
        <taxon>Ustilaginaceae</taxon>
        <taxon>Sporisorium</taxon>
    </lineage>
</organism>
<proteinExistence type="predicted"/>
<keyword evidence="1" id="KW-0732">Signal</keyword>
<dbReference type="EMBL" id="LK056684">
    <property type="protein sequence ID" value="CDU25277.1"/>
    <property type="molecule type" value="Genomic_DNA"/>
</dbReference>
<reference evidence="2" key="1">
    <citation type="submission" date="2014-06" db="EMBL/GenBank/DDBJ databases">
        <authorList>
            <person name="Ju J."/>
            <person name="Zhang J."/>
        </authorList>
    </citation>
    <scope>NUCLEOTIDE SEQUENCE</scope>
    <source>
        <strain evidence="2">SscI8</strain>
    </source>
</reference>
<dbReference type="AlphaFoldDB" id="A0A127ZI03"/>
<name>A0A127ZI03_9BASI</name>
<gene>
    <name evidence="2" type="ORF">SPSC_05111</name>
</gene>
<protein>
    <recommendedName>
        <fullName evidence="3">Enterotoxin</fullName>
    </recommendedName>
</protein>
<evidence type="ECO:0000256" key="1">
    <source>
        <dbReference type="SAM" id="SignalP"/>
    </source>
</evidence>
<evidence type="ECO:0008006" key="3">
    <source>
        <dbReference type="Google" id="ProtNLM"/>
    </source>
</evidence>
<sequence length="263" mass="29806">MLAVVWLWLLPLCKADIAAPSSLFGKRMHNERQSDHLFFDDLHSGLFRNAPNPYAPTEVEREHLHPYTYFFGGHPVFLTDTTRPLSRSGLHEAYNLFGKVHVADLSDPATPRYLTLAPNTRNMAQILCYYNNDPELAKFVRHVAATENVYGPAFAAVGFGAKMTRSPAHCRDNSFSYYDNVPGEVARDAEPLLLDTATTAQELRQRLRREKFLKVSNRDMRSSMSLRFNTDGILEKGIWGWIVGELGDFALDSFTVHPLQPPH</sequence>